<dbReference type="Proteomes" id="UP000315995">
    <property type="component" value="Chromosome"/>
</dbReference>
<accession>A0A5B8YEY9</accession>
<dbReference type="NCBIfam" id="TIGR04272">
    <property type="entry name" value="cxxc_cxxc_Mbark"/>
    <property type="match status" value="1"/>
</dbReference>
<dbReference type="AlphaFoldDB" id="A0A4Y6PY98"/>
<gene>
    <name evidence="2" type="ORF">FIV42_20175</name>
</gene>
<dbReference type="OrthoDB" id="5505402at2"/>
<accession>A0A4Y6PY98</accession>
<evidence type="ECO:0000313" key="2">
    <source>
        <dbReference type="EMBL" id="QDG52977.1"/>
    </source>
</evidence>
<proteinExistence type="predicted"/>
<keyword evidence="3" id="KW-1185">Reference proteome</keyword>
<dbReference type="EMBL" id="CP041186">
    <property type="protein sequence ID" value="QDG52977.1"/>
    <property type="molecule type" value="Genomic_DNA"/>
</dbReference>
<evidence type="ECO:0000313" key="3">
    <source>
        <dbReference type="Proteomes" id="UP000315995"/>
    </source>
</evidence>
<sequence>MTDKERQSNDDRSSGDKKSFRIVCTLCGCKAEVPFKPRRGQDVFCPDCFKFKRDEVNQKRQRHSPRKKHGTRVMFPITCAQCGKKETLDYVPKGVALHEVMCSECVRTTYGEQSRWAQIKETKAAEQKQEWEFTCEECGREDYLKFPPKPDRDYLCVRCFNEQEAPSRERLQGKQRVGRAVYIRTKDEDSE</sequence>
<dbReference type="Pfam" id="PF23477">
    <property type="entry name" value="zf_Tbcl_2"/>
    <property type="match status" value="1"/>
</dbReference>
<dbReference type="InterPro" id="IPR026363">
    <property type="entry name" value="CxxC-x17-CxxC_dom"/>
</dbReference>
<feature type="domain" description="CxxC-x17-CxxC" evidence="1">
    <location>
        <begin position="17"/>
        <end position="53"/>
    </location>
</feature>
<name>A0A4Y6PY98_PERCE</name>
<reference evidence="2 3" key="1">
    <citation type="submission" date="2019-06" db="EMBL/GenBank/DDBJ databases">
        <title>Persicimonas caeni gen. nov., sp. nov., a predatory bacterium isolated from solar saltern.</title>
        <authorList>
            <person name="Wang S."/>
        </authorList>
    </citation>
    <scope>NUCLEOTIDE SEQUENCE [LARGE SCALE GENOMIC DNA]</scope>
    <source>
        <strain evidence="2 3">YN101</strain>
    </source>
</reference>
<protein>
    <recommendedName>
        <fullName evidence="1">CxxC-x17-CxxC domain-containing protein</fullName>
    </recommendedName>
</protein>
<dbReference type="RefSeq" id="WP_141199438.1">
    <property type="nucleotide sequence ID" value="NZ_CP041186.1"/>
</dbReference>
<organism evidence="2 3">
    <name type="scientific">Persicimonas caeni</name>
    <dbReference type="NCBI Taxonomy" id="2292766"/>
    <lineage>
        <taxon>Bacteria</taxon>
        <taxon>Deltaproteobacteria</taxon>
        <taxon>Bradymonadales</taxon>
        <taxon>Bradymonadaceae</taxon>
        <taxon>Persicimonas</taxon>
    </lineage>
</organism>
<evidence type="ECO:0000259" key="1">
    <source>
        <dbReference type="Pfam" id="PF23477"/>
    </source>
</evidence>